<protein>
    <submittedName>
        <fullName evidence="1">Uncharacterized protein</fullName>
    </submittedName>
</protein>
<accession>B4VNA2</accession>
<keyword evidence="2" id="KW-1185">Reference proteome</keyword>
<evidence type="ECO:0000313" key="1">
    <source>
        <dbReference type="EMBL" id="EDX76426.1"/>
    </source>
</evidence>
<dbReference type="STRING" id="118168.MC7420_4682"/>
<dbReference type="eggNOG" id="ENOG50335FE">
    <property type="taxonomic scope" value="Bacteria"/>
</dbReference>
<reference evidence="1 2" key="1">
    <citation type="submission" date="2008-07" db="EMBL/GenBank/DDBJ databases">
        <authorList>
            <person name="Tandeau de Marsac N."/>
            <person name="Ferriera S."/>
            <person name="Johnson J."/>
            <person name="Kravitz S."/>
            <person name="Beeson K."/>
            <person name="Sutton G."/>
            <person name="Rogers Y.-H."/>
            <person name="Friedman R."/>
            <person name="Frazier M."/>
            <person name="Venter J.C."/>
        </authorList>
    </citation>
    <scope>NUCLEOTIDE SEQUENCE [LARGE SCALE GENOMIC DNA]</scope>
    <source>
        <strain evidence="1 2">PCC 7420</strain>
    </source>
</reference>
<dbReference type="EMBL" id="DS989846">
    <property type="protein sequence ID" value="EDX76426.1"/>
    <property type="molecule type" value="Genomic_DNA"/>
</dbReference>
<dbReference type="HOGENOM" id="CLU_2635447_0_0_3"/>
<dbReference type="RefSeq" id="WP_006100157.1">
    <property type="nucleotide sequence ID" value="NZ_DS989846.1"/>
</dbReference>
<dbReference type="AlphaFoldDB" id="B4VNA2"/>
<gene>
    <name evidence="1" type="ORF">MC7420_4682</name>
</gene>
<dbReference type="OrthoDB" id="463809at2"/>
<dbReference type="Proteomes" id="UP000003835">
    <property type="component" value="Unassembled WGS sequence"/>
</dbReference>
<proteinExistence type="predicted"/>
<name>B4VNA2_9CYAN</name>
<evidence type="ECO:0000313" key="2">
    <source>
        <dbReference type="Proteomes" id="UP000003835"/>
    </source>
</evidence>
<sequence length="80" mass="9377">MVTRRETLKNEIDKLSEEQLEVVAAFINYQLGRVSVSTPIWQKATPTERARYFREWVSQLPKNSPSLSIEVMSRDSIYEE</sequence>
<organism evidence="1 2">
    <name type="scientific">Coleofasciculus chthonoplastes PCC 7420</name>
    <dbReference type="NCBI Taxonomy" id="118168"/>
    <lineage>
        <taxon>Bacteria</taxon>
        <taxon>Bacillati</taxon>
        <taxon>Cyanobacteriota</taxon>
        <taxon>Cyanophyceae</taxon>
        <taxon>Coleofasciculales</taxon>
        <taxon>Coleofasciculaceae</taxon>
        <taxon>Coleofasciculus</taxon>
    </lineage>
</organism>